<evidence type="ECO:0000313" key="1">
    <source>
        <dbReference type="EMBL" id="MBB3017638.1"/>
    </source>
</evidence>
<proteinExistence type="predicted"/>
<protein>
    <submittedName>
        <fullName evidence="1">Uncharacterized protein</fullName>
    </submittedName>
</protein>
<sequence>MRAIERENTSGWRLEQHCCRNCFGRIASIKHPDGGRTYQCTNCGLEGHGHKPDVVCSCGTKLRKYKGDGRTGVVMVDAGIRCHPNKRVSPEFPSLIVASYGGAQAEGV</sequence>
<organism evidence="1 2">
    <name type="scientific">Microvirga lupini</name>
    <dbReference type="NCBI Taxonomy" id="420324"/>
    <lineage>
        <taxon>Bacteria</taxon>
        <taxon>Pseudomonadati</taxon>
        <taxon>Pseudomonadota</taxon>
        <taxon>Alphaproteobacteria</taxon>
        <taxon>Hyphomicrobiales</taxon>
        <taxon>Methylobacteriaceae</taxon>
        <taxon>Microvirga</taxon>
    </lineage>
</organism>
<dbReference type="AlphaFoldDB" id="A0A7W4VI62"/>
<gene>
    <name evidence="1" type="ORF">FHR70_000678</name>
</gene>
<accession>A0A7W4VI62</accession>
<dbReference type="Proteomes" id="UP000532010">
    <property type="component" value="Unassembled WGS sequence"/>
</dbReference>
<name>A0A7W4VI62_9HYPH</name>
<dbReference type="RefSeq" id="WP_183447111.1">
    <property type="nucleotide sequence ID" value="NZ_JACHWB010000001.1"/>
</dbReference>
<dbReference type="EMBL" id="JACHWB010000001">
    <property type="protein sequence ID" value="MBB3017638.1"/>
    <property type="molecule type" value="Genomic_DNA"/>
</dbReference>
<keyword evidence="2" id="KW-1185">Reference proteome</keyword>
<comment type="caution">
    <text evidence="1">The sequence shown here is derived from an EMBL/GenBank/DDBJ whole genome shotgun (WGS) entry which is preliminary data.</text>
</comment>
<reference evidence="1 2" key="1">
    <citation type="submission" date="2020-08" db="EMBL/GenBank/DDBJ databases">
        <title>The Agave Microbiome: Exploring the role of microbial communities in plant adaptations to desert environments.</title>
        <authorList>
            <person name="Partida-Martinez L.P."/>
        </authorList>
    </citation>
    <scope>NUCLEOTIDE SEQUENCE [LARGE SCALE GENOMIC DNA]</scope>
    <source>
        <strain evidence="1 2">AT3.9</strain>
    </source>
</reference>
<evidence type="ECO:0000313" key="2">
    <source>
        <dbReference type="Proteomes" id="UP000532010"/>
    </source>
</evidence>